<dbReference type="InterPro" id="IPR001322">
    <property type="entry name" value="Lamin_tail_dom"/>
</dbReference>
<proteinExistence type="predicted"/>
<gene>
    <name evidence="4" type="ORF">GCM10008088_02350</name>
</gene>
<evidence type="ECO:0000313" key="5">
    <source>
        <dbReference type="Proteomes" id="UP000615593"/>
    </source>
</evidence>
<feature type="domain" description="LTD" evidence="3">
    <location>
        <begin position="535"/>
        <end position="673"/>
    </location>
</feature>
<keyword evidence="5" id="KW-1185">Reference proteome</keyword>
<protein>
    <recommendedName>
        <fullName evidence="3">LTD domain-containing protein</fullName>
    </recommendedName>
</protein>
<organism evidence="4 5">
    <name type="scientific">Mesonia mobilis</name>
    <dbReference type="NCBI Taxonomy" id="369791"/>
    <lineage>
        <taxon>Bacteria</taxon>
        <taxon>Pseudomonadati</taxon>
        <taxon>Bacteroidota</taxon>
        <taxon>Flavobacteriia</taxon>
        <taxon>Flavobacteriales</taxon>
        <taxon>Flavobacteriaceae</taxon>
        <taxon>Mesonia</taxon>
    </lineage>
</organism>
<dbReference type="Proteomes" id="UP000615593">
    <property type="component" value="Unassembled WGS sequence"/>
</dbReference>
<evidence type="ECO:0000256" key="1">
    <source>
        <dbReference type="ARBA" id="ARBA00022729"/>
    </source>
</evidence>
<feature type="chain" id="PRO_5045550559" description="LTD domain-containing protein" evidence="2">
    <location>
        <begin position="23"/>
        <end position="1279"/>
    </location>
</feature>
<sequence>MIKKLLLRLPLLAFILTYNLFAQLTENFDNGNFGPGYNTGTINYDSGTWVVDEVINDLANSRSGASARLDDDTSGASLTTPVINSGVGEISFWYRELNSGGGTIEIQKSTDGVNYTTIATQAFAGTTYAQFTYTVNDVSTGLTIRILSDDNAGHLIIDDFSTTAYSPSGNQPPQIINITQTPTSGNVTSSDAVSVSADVTDSDSNIANVELHWGTSTGNLSNTIAMSLSSGDTYISNTDIPAQADGTTVYYEIEATDDDATPATEASDEENYLVDDSVEIISDDFQDCGNISFTSVSVSSNADWECSSGYFQINAYGADVAAEDYLISEELNLDLYANETLTFESYNQYTDNGISGPEVELLYTNNYTGNPSTTSWNSLSATFASANSTTWTASGDIDLTGISGTSVRIAFRYTSSGTGGGDTSLWRIDNVELTGYLSENLPTQITSITQNPINGEVTSADAVSISANVTDSNGIADVVLAWGTTSGSLSNTITMSLDSGNTYTANTDIPAQVDGTTIYYEIEAMNNDLDIVTSSEISYTVEDPLLLYITEVADASDYKNEYIEIYNNGTIPIDMTGFSLIADESTSWELGDDIGTATIPAKGFLIITRVGSQANFESEFGTLTTNTVFVTGTEGMYFGTGTSRRWQLTDGASEIIDDTQTTVAGSNSRTYQNIFLLDFVDDTHANANPGELDYLLYKDGVWTNNDAVSNSTATKDVLLYDDFTVNTNISLNSLFVDHNANVAIEAVLHANGNITNNGSITFVSNATTTGQLDEFYGTISGNDIRVERFIPGDAVDGVRAFRFLTSAVTTSTSINANWQEGVNNTTTNFSNNQNPDPGFGIHITGSTTGANGFDATPSGNPSLFGFDNQYTDANQAWYDVANTDVNTLTAGEPYRVYVRGNRGIDVTDNSSTPINPAVIRATGDMATGNQSSTLGSTQDHFNFIGNPYQAIVDINSVLANSTNLNTNQYYVWDPNMNTQGAYVTVDLSTGNPTPSASEANQFLQPGQAAFVTTLANGASSVLFQESDKATSEAFTEVFRGANQSTTSTINIDLQTQEAYANNGKLADGVLLKFSSNASNMIEADDATKLGNLDETLSIVNTNHYLSIESRALPQAGEDVPFYLNQYRHQAYVFRINLNEVSGVTTYLVDDYLGTQTEMINNQENVYSFNVDEAQSGSIDPERFSIAFAEENLGISTIAENTFTIYPNPSTAGEFTLQLTQLNSNEVKLKIFNMLGKQVYQNQFSAEAQILVQNTGLEAGIYLIQVKIDGKTSTQKIIVK</sequence>
<evidence type="ECO:0000313" key="4">
    <source>
        <dbReference type="EMBL" id="GGZ44782.1"/>
    </source>
</evidence>
<dbReference type="EMBL" id="BMWY01000001">
    <property type="protein sequence ID" value="GGZ44782.1"/>
    <property type="molecule type" value="Genomic_DNA"/>
</dbReference>
<comment type="caution">
    <text evidence="4">The sequence shown here is derived from an EMBL/GenBank/DDBJ whole genome shotgun (WGS) entry which is preliminary data.</text>
</comment>
<reference evidence="5" key="1">
    <citation type="journal article" date="2019" name="Int. J. Syst. Evol. Microbiol.">
        <title>The Global Catalogue of Microorganisms (GCM) 10K type strain sequencing project: providing services to taxonomists for standard genome sequencing and annotation.</title>
        <authorList>
            <consortium name="The Broad Institute Genomics Platform"/>
            <consortium name="The Broad Institute Genome Sequencing Center for Infectious Disease"/>
            <person name="Wu L."/>
            <person name="Ma J."/>
        </authorList>
    </citation>
    <scope>NUCLEOTIDE SEQUENCE [LARGE SCALE GENOMIC DNA]</scope>
    <source>
        <strain evidence="5">KCTC 12708</strain>
    </source>
</reference>
<evidence type="ECO:0000256" key="2">
    <source>
        <dbReference type="SAM" id="SignalP"/>
    </source>
</evidence>
<keyword evidence="1 2" id="KW-0732">Signal</keyword>
<name>A0ABQ3BH51_9FLAO</name>
<dbReference type="NCBIfam" id="TIGR04183">
    <property type="entry name" value="Por_Secre_tail"/>
    <property type="match status" value="1"/>
</dbReference>
<dbReference type="GeneID" id="94367877"/>
<dbReference type="RefSeq" id="WP_051191317.1">
    <property type="nucleotide sequence ID" value="NZ_BMWY01000001.1"/>
</dbReference>
<dbReference type="InterPro" id="IPR036415">
    <property type="entry name" value="Lamin_tail_dom_sf"/>
</dbReference>
<evidence type="ECO:0000259" key="3">
    <source>
        <dbReference type="PROSITE" id="PS51841"/>
    </source>
</evidence>
<accession>A0ABQ3BH51</accession>
<dbReference type="InterPro" id="IPR026444">
    <property type="entry name" value="Secre_tail"/>
</dbReference>
<feature type="signal peptide" evidence="2">
    <location>
        <begin position="1"/>
        <end position="22"/>
    </location>
</feature>
<dbReference type="SUPFAM" id="SSF74853">
    <property type="entry name" value="Lamin A/C globular tail domain"/>
    <property type="match status" value="1"/>
</dbReference>
<dbReference type="Pfam" id="PF18962">
    <property type="entry name" value="Por_Secre_tail"/>
    <property type="match status" value="1"/>
</dbReference>
<dbReference type="PROSITE" id="PS51841">
    <property type="entry name" value="LTD"/>
    <property type="match status" value="1"/>
</dbReference>